<dbReference type="GO" id="GO:0005840">
    <property type="term" value="C:ribosome"/>
    <property type="evidence" value="ECO:0007669"/>
    <property type="project" value="UniProtKB-KW"/>
</dbReference>
<comment type="caution">
    <text evidence="3">The sequence shown here is derived from an EMBL/GenBank/DDBJ whole genome shotgun (WGS) entry which is preliminary data.</text>
</comment>
<accession>A0A0G0D3X0</accession>
<organism evidence="3 4">
    <name type="scientific">Berkelbacteria bacterium GW2011_GWA2_35_9</name>
    <dbReference type="NCBI Taxonomy" id="1618333"/>
    <lineage>
        <taxon>Bacteria</taxon>
        <taxon>Candidatus Berkelbacteria</taxon>
    </lineage>
</organism>
<dbReference type="GO" id="GO:0003735">
    <property type="term" value="F:structural constituent of ribosome"/>
    <property type="evidence" value="ECO:0007669"/>
    <property type="project" value="InterPro"/>
</dbReference>
<dbReference type="InterPro" id="IPR036164">
    <property type="entry name" value="bL21-like_sf"/>
</dbReference>
<keyword evidence="3" id="KW-0687">Ribonucleoprotein</keyword>
<dbReference type="STRING" id="1618333.UR93_C0023G0012"/>
<sequence length="108" mass="12422">MEKKEAIKEKKVELPVVSKIVPEKIAVIKTGGKQYLVKEGIELKVELLKDQKILNFDDILNGYKVSAEIIETKKSDKVIVFKYKNKTGRRKNKGHRQIMTKIKITKIA</sequence>
<dbReference type="GO" id="GO:0006412">
    <property type="term" value="P:translation"/>
    <property type="evidence" value="ECO:0007669"/>
    <property type="project" value="InterPro"/>
</dbReference>
<evidence type="ECO:0000313" key="4">
    <source>
        <dbReference type="Proteomes" id="UP000034316"/>
    </source>
</evidence>
<dbReference type="GO" id="GO:0005737">
    <property type="term" value="C:cytoplasm"/>
    <property type="evidence" value="ECO:0007669"/>
    <property type="project" value="UniProtKB-ARBA"/>
</dbReference>
<dbReference type="Pfam" id="PF00829">
    <property type="entry name" value="Ribosomal_L21p"/>
    <property type="match status" value="1"/>
</dbReference>
<dbReference type="GO" id="GO:0003723">
    <property type="term" value="F:RNA binding"/>
    <property type="evidence" value="ECO:0007669"/>
    <property type="project" value="InterPro"/>
</dbReference>
<comment type="similarity">
    <text evidence="1">Belongs to the bacterial ribosomal protein bL21 family.</text>
</comment>
<proteinExistence type="inferred from homology"/>
<dbReference type="Proteomes" id="UP000034316">
    <property type="component" value="Unassembled WGS sequence"/>
</dbReference>
<dbReference type="EMBL" id="LBRB01000023">
    <property type="protein sequence ID" value="KKP88058.1"/>
    <property type="molecule type" value="Genomic_DNA"/>
</dbReference>
<dbReference type="PROSITE" id="PS01169">
    <property type="entry name" value="RIBOSOMAL_L21"/>
    <property type="match status" value="1"/>
</dbReference>
<dbReference type="PANTHER" id="PTHR21349:SF0">
    <property type="entry name" value="LARGE RIBOSOMAL SUBUNIT PROTEIN BL21M"/>
    <property type="match status" value="1"/>
</dbReference>
<protein>
    <recommendedName>
        <fullName evidence="2">50S ribosomal protein L21</fullName>
    </recommendedName>
</protein>
<reference evidence="3 4" key="1">
    <citation type="journal article" date="2015" name="Nature">
        <title>rRNA introns, odd ribosomes, and small enigmatic genomes across a large radiation of phyla.</title>
        <authorList>
            <person name="Brown C.T."/>
            <person name="Hug L.A."/>
            <person name="Thomas B.C."/>
            <person name="Sharon I."/>
            <person name="Castelle C.J."/>
            <person name="Singh A."/>
            <person name="Wilkins M.J."/>
            <person name="Williams K.H."/>
            <person name="Banfield J.F."/>
        </authorList>
    </citation>
    <scope>NUCLEOTIDE SEQUENCE [LARGE SCALE GENOMIC DNA]</scope>
</reference>
<evidence type="ECO:0000256" key="2">
    <source>
        <dbReference type="ARBA" id="ARBA00035483"/>
    </source>
</evidence>
<gene>
    <name evidence="3" type="ORF">UR93_C0023G0012</name>
</gene>
<dbReference type="PATRIC" id="fig|1618333.3.peg.563"/>
<dbReference type="InterPro" id="IPR028909">
    <property type="entry name" value="bL21-like"/>
</dbReference>
<evidence type="ECO:0000256" key="1">
    <source>
        <dbReference type="ARBA" id="ARBA00008563"/>
    </source>
</evidence>
<keyword evidence="3" id="KW-0689">Ribosomal protein</keyword>
<dbReference type="PANTHER" id="PTHR21349">
    <property type="entry name" value="50S RIBOSOMAL PROTEIN L21"/>
    <property type="match status" value="1"/>
</dbReference>
<dbReference type="SUPFAM" id="SSF141091">
    <property type="entry name" value="L21p-like"/>
    <property type="match status" value="1"/>
</dbReference>
<name>A0A0G0D3X0_9BACT</name>
<dbReference type="InterPro" id="IPR018258">
    <property type="entry name" value="Ribosomal_bL21_CS"/>
</dbReference>
<evidence type="ECO:0000313" key="3">
    <source>
        <dbReference type="EMBL" id="KKP88058.1"/>
    </source>
</evidence>
<dbReference type="AlphaFoldDB" id="A0A0G0D3X0"/>